<dbReference type="Proteomes" id="UP000295818">
    <property type="component" value="Unassembled WGS sequence"/>
</dbReference>
<dbReference type="Gene3D" id="3.50.90.10">
    <property type="entry name" value="YerB-like"/>
    <property type="match status" value="1"/>
</dbReference>
<evidence type="ECO:0000259" key="3">
    <source>
        <dbReference type="Pfam" id="PF17479"/>
    </source>
</evidence>
<feature type="domain" description="DUF3048" evidence="3">
    <location>
        <begin position="239"/>
        <end position="353"/>
    </location>
</feature>
<name>A0ABY2BRW8_9ACTN</name>
<evidence type="ECO:0000313" key="4">
    <source>
        <dbReference type="EMBL" id="TCO26085.1"/>
    </source>
</evidence>
<feature type="domain" description="DUF3048" evidence="2">
    <location>
        <begin position="72"/>
        <end position="206"/>
    </location>
</feature>
<dbReference type="Pfam" id="PF11258">
    <property type="entry name" value="DUF3048"/>
    <property type="match status" value="1"/>
</dbReference>
<gene>
    <name evidence="4" type="ORF">EV644_104589</name>
</gene>
<proteinExistence type="predicted"/>
<dbReference type="InterPro" id="IPR035328">
    <property type="entry name" value="DUF3048_C"/>
</dbReference>
<evidence type="ECO:0000256" key="1">
    <source>
        <dbReference type="SAM" id="MobiDB-lite"/>
    </source>
</evidence>
<evidence type="ECO:0000313" key="5">
    <source>
        <dbReference type="Proteomes" id="UP000295818"/>
    </source>
</evidence>
<organism evidence="4 5">
    <name type="scientific">Kribbella orskensis</name>
    <dbReference type="NCBI Taxonomy" id="2512216"/>
    <lineage>
        <taxon>Bacteria</taxon>
        <taxon>Bacillati</taxon>
        <taxon>Actinomycetota</taxon>
        <taxon>Actinomycetes</taxon>
        <taxon>Propionibacteriales</taxon>
        <taxon>Kribbellaceae</taxon>
        <taxon>Kribbella</taxon>
    </lineage>
</organism>
<accession>A0ABY2BRW8</accession>
<feature type="region of interest" description="Disordered" evidence="1">
    <location>
        <begin position="41"/>
        <end position="63"/>
    </location>
</feature>
<sequence>MTARQKMAKLVSTGRGRIVLAAALVCLIVGGVVGVSTLRGGETAPPSGTPPTPTAPAIDGDGAVSMDGRAPLTGIPIENALDRPAVTVKISNTPDAHPHRGLGDADIVFVEPITGATTRLAAIFHSKLPAQVGPVRSLRPMDAALIGPTKGVIANTMADRWVLDYVDGVADLANLGTLRVPAGTYRLDDSRRAPNHVFARPAELLSLSGRTEPPTPYFAYASGLDRSTAQLIGKPAGAVTIGYGGAATATWTYAPGSRRWTRAEKWSPHLIENDGQVAADNVIVLSAARDTSFAKARPSMTILDVFDASGTLQLFTGDKVVDGRWTKGDVNDPFTFTTADGKPLLLTPGQTWIECALTSMPITITNGR</sequence>
<evidence type="ECO:0000259" key="2">
    <source>
        <dbReference type="Pfam" id="PF11258"/>
    </source>
</evidence>
<protein>
    <submittedName>
        <fullName evidence="4">DUF3048 family protein</fullName>
    </submittedName>
</protein>
<dbReference type="RefSeq" id="WP_158292832.1">
    <property type="nucleotide sequence ID" value="NZ_SLWM01000004.1"/>
</dbReference>
<dbReference type="InterPro" id="IPR021416">
    <property type="entry name" value="DUF3048_N"/>
</dbReference>
<dbReference type="InterPro" id="IPR023158">
    <property type="entry name" value="YerB-like_sf"/>
</dbReference>
<dbReference type="EMBL" id="SLWM01000004">
    <property type="protein sequence ID" value="TCO26085.1"/>
    <property type="molecule type" value="Genomic_DNA"/>
</dbReference>
<dbReference type="Pfam" id="PF17479">
    <property type="entry name" value="DUF3048_C"/>
    <property type="match status" value="1"/>
</dbReference>
<comment type="caution">
    <text evidence="4">The sequence shown here is derived from an EMBL/GenBank/DDBJ whole genome shotgun (WGS) entry which is preliminary data.</text>
</comment>
<reference evidence="4 5" key="1">
    <citation type="journal article" date="2015" name="Stand. Genomic Sci.">
        <title>Genomic Encyclopedia of Bacterial and Archaeal Type Strains, Phase III: the genomes of soil and plant-associated and newly described type strains.</title>
        <authorList>
            <person name="Whitman W.B."/>
            <person name="Woyke T."/>
            <person name="Klenk H.P."/>
            <person name="Zhou Y."/>
            <person name="Lilburn T.G."/>
            <person name="Beck B.J."/>
            <person name="De Vos P."/>
            <person name="Vandamme P."/>
            <person name="Eisen J.A."/>
            <person name="Garrity G."/>
            <person name="Hugenholtz P."/>
            <person name="Kyrpides N.C."/>
        </authorList>
    </citation>
    <scope>NUCLEOTIDE SEQUENCE [LARGE SCALE GENOMIC DNA]</scope>
    <source>
        <strain evidence="4 5">VKM Ac-2538</strain>
    </source>
</reference>
<dbReference type="SUPFAM" id="SSF159774">
    <property type="entry name" value="YerB-like"/>
    <property type="match status" value="1"/>
</dbReference>
<keyword evidence="5" id="KW-1185">Reference proteome</keyword>